<evidence type="ECO:0000313" key="2">
    <source>
        <dbReference type="Proteomes" id="UP001446871"/>
    </source>
</evidence>
<dbReference type="PANTHER" id="PTHR24148">
    <property type="entry name" value="ANKYRIN REPEAT DOMAIN-CONTAINING PROTEIN 39 HOMOLOG-RELATED"/>
    <property type="match status" value="1"/>
</dbReference>
<protein>
    <submittedName>
        <fullName evidence="1">Ankyrin and HET domain protein</fullName>
    </submittedName>
</protein>
<dbReference type="Pfam" id="PF26639">
    <property type="entry name" value="Het-6_barrel"/>
    <property type="match status" value="1"/>
</dbReference>
<dbReference type="PANTHER" id="PTHR24148:SF64">
    <property type="entry name" value="HETEROKARYON INCOMPATIBILITY DOMAIN-CONTAINING PROTEIN"/>
    <property type="match status" value="1"/>
</dbReference>
<dbReference type="Proteomes" id="UP001446871">
    <property type="component" value="Unassembled WGS sequence"/>
</dbReference>
<sequence>MALGDVVRDGQQVPMRTANDEDVQQVKEFLQAGEEEEGQLEGSIRDTVRDVLLNQRVFVTASGLMGCGHLDTQAGDRVWVFRGGRVPFIVRPRDDGSGVKEEADQYTLVGECYVQGIMQGEGVRGDIFGVERPVERQMELY</sequence>
<reference evidence="1 2" key="1">
    <citation type="submission" date="2023-01" db="EMBL/GenBank/DDBJ databases">
        <title>Analysis of 21 Apiospora genomes using comparative genomics revels a genus with tremendous synthesis potential of carbohydrate active enzymes and secondary metabolites.</title>
        <authorList>
            <person name="Sorensen T."/>
        </authorList>
    </citation>
    <scope>NUCLEOTIDE SEQUENCE [LARGE SCALE GENOMIC DNA]</scope>
    <source>
        <strain evidence="1 2">CBS 83171</strain>
    </source>
</reference>
<comment type="caution">
    <text evidence="1">The sequence shown here is derived from an EMBL/GenBank/DDBJ whole genome shotgun (WGS) entry which is preliminary data.</text>
</comment>
<dbReference type="InterPro" id="IPR052895">
    <property type="entry name" value="HetReg/Transcr_Mod"/>
</dbReference>
<evidence type="ECO:0000313" key="1">
    <source>
        <dbReference type="EMBL" id="KAK8057370.1"/>
    </source>
</evidence>
<organism evidence="1 2">
    <name type="scientific">Apiospora saccharicola</name>
    <dbReference type="NCBI Taxonomy" id="335842"/>
    <lineage>
        <taxon>Eukaryota</taxon>
        <taxon>Fungi</taxon>
        <taxon>Dikarya</taxon>
        <taxon>Ascomycota</taxon>
        <taxon>Pezizomycotina</taxon>
        <taxon>Sordariomycetes</taxon>
        <taxon>Xylariomycetidae</taxon>
        <taxon>Amphisphaeriales</taxon>
        <taxon>Apiosporaceae</taxon>
        <taxon>Apiospora</taxon>
    </lineage>
</organism>
<dbReference type="EMBL" id="JAQQWM010000007">
    <property type="protein sequence ID" value="KAK8057370.1"/>
    <property type="molecule type" value="Genomic_DNA"/>
</dbReference>
<accession>A0ABR1UEP0</accession>
<proteinExistence type="predicted"/>
<name>A0ABR1UEP0_9PEZI</name>
<gene>
    <name evidence="1" type="ORF">PG996_011307</name>
</gene>
<keyword evidence="2" id="KW-1185">Reference proteome</keyword>